<comment type="similarity">
    <text evidence="2">Belongs to the CpoB family.</text>
</comment>
<dbReference type="InterPro" id="IPR034706">
    <property type="entry name" value="CpoB"/>
</dbReference>
<comment type="subcellular location">
    <subcellularLocation>
        <location evidence="2">Periplasm</location>
    </subcellularLocation>
</comment>
<feature type="compositionally biased region" description="Low complexity" evidence="4">
    <location>
        <begin position="82"/>
        <end position="102"/>
    </location>
</feature>
<name>A0A6G9IDH1_9GAMM</name>
<dbReference type="InterPro" id="IPR019734">
    <property type="entry name" value="TPR_rpt"/>
</dbReference>
<evidence type="ECO:0000259" key="6">
    <source>
        <dbReference type="Pfam" id="PF16331"/>
    </source>
</evidence>
<dbReference type="HAMAP" id="MF_02066">
    <property type="entry name" value="CpoB"/>
    <property type="match status" value="1"/>
</dbReference>
<evidence type="ECO:0000313" key="8">
    <source>
        <dbReference type="Proteomes" id="UP000501168"/>
    </source>
</evidence>
<feature type="signal peptide" evidence="2">
    <location>
        <begin position="1"/>
        <end position="22"/>
    </location>
</feature>
<protein>
    <recommendedName>
        <fullName evidence="2">Cell division coordinator CpoB</fullName>
    </recommendedName>
</protein>
<feature type="domain" description="Outer membrane lipoprotein BamD-like" evidence="5">
    <location>
        <begin position="126"/>
        <end position="236"/>
    </location>
</feature>
<dbReference type="InterPro" id="IPR039565">
    <property type="entry name" value="BamD-like"/>
</dbReference>
<keyword evidence="2" id="KW-0574">Periplasm</keyword>
<dbReference type="Pfam" id="PF16331">
    <property type="entry name" value="TolA_bind_tri"/>
    <property type="match status" value="1"/>
</dbReference>
<dbReference type="GO" id="GO:0030288">
    <property type="term" value="C:outer membrane-bounded periplasmic space"/>
    <property type="evidence" value="ECO:0007669"/>
    <property type="project" value="UniProtKB-UniRule"/>
</dbReference>
<dbReference type="Proteomes" id="UP000501168">
    <property type="component" value="Chromosome"/>
</dbReference>
<gene>
    <name evidence="7" type="primary">ybgF</name>
    <name evidence="2" type="synonym">cpoB</name>
    <name evidence="7" type="ORF">IPMB12_08000</name>
</gene>
<dbReference type="KEGG" id="orb:IPMB12_08000"/>
<dbReference type="PROSITE" id="PS50005">
    <property type="entry name" value="TPR"/>
    <property type="match status" value="1"/>
</dbReference>
<comment type="function">
    <text evidence="2">Mediates coordination of peptidoglycan synthesis and outer membrane constriction during cell division.</text>
</comment>
<proteinExistence type="inferred from homology"/>
<dbReference type="NCBIfam" id="TIGR02795">
    <property type="entry name" value="tol_pal_ybgF"/>
    <property type="match status" value="1"/>
</dbReference>
<feature type="domain" description="YbgF trimerisation" evidence="6">
    <location>
        <begin position="26"/>
        <end position="89"/>
    </location>
</feature>
<dbReference type="Gene3D" id="1.20.5.110">
    <property type="match status" value="1"/>
</dbReference>
<evidence type="ECO:0000256" key="4">
    <source>
        <dbReference type="SAM" id="MobiDB-lite"/>
    </source>
</evidence>
<keyword evidence="2" id="KW-0131">Cell cycle</keyword>
<feature type="coiled-coil region" evidence="2">
    <location>
        <begin position="39"/>
        <end position="66"/>
    </location>
</feature>
<evidence type="ECO:0000313" key="7">
    <source>
        <dbReference type="EMBL" id="QIQ21630.1"/>
    </source>
</evidence>
<reference evidence="7 8" key="1">
    <citation type="submission" date="2020-03" db="EMBL/GenBank/DDBJ databases">
        <title>Complete genome sequence of Orbus sp. IPMB12 (BCRC 80908).</title>
        <authorList>
            <person name="Lo W.-S."/>
            <person name="Chang T.-H."/>
            <person name="Kuo C.-H."/>
        </authorList>
    </citation>
    <scope>NUCLEOTIDE SEQUENCE [LARGE SCALE GENOMIC DNA]</scope>
    <source>
        <strain evidence="7 8">IPMB12</strain>
    </source>
</reference>
<accession>A0A6G9IDH1</accession>
<dbReference type="Gene3D" id="1.25.40.10">
    <property type="entry name" value="Tetratricopeptide repeat domain"/>
    <property type="match status" value="1"/>
</dbReference>
<feature type="region of interest" description="Disordered" evidence="4">
    <location>
        <begin position="82"/>
        <end position="108"/>
    </location>
</feature>
<sequence precursor="true">MIMYKKITGLCLSVLFVTTAHAASSSELERIVTAQGQLLTQYQQQISDLQREVDELRGQLQENTYQLGQTIERQKMILQQLSDTPTKPATTSTSTSTASSDSNTLVGWSPSGNDKTDYNFIIKFVLEGKQTREAITAFQAFVKQYPKSSYQANANYWLGQLNYGQKKLSDASFYFATVVKSYPNSSKASESLYKIGLILADQGEKEKAKAVLQQVISQYPKDTNIVKQAQQKLTELQ</sequence>
<keyword evidence="8" id="KW-1185">Reference proteome</keyword>
<evidence type="ECO:0000256" key="3">
    <source>
        <dbReference type="PROSITE-ProRule" id="PRU00339"/>
    </source>
</evidence>
<dbReference type="InterPro" id="IPR032519">
    <property type="entry name" value="YbgF_tri"/>
</dbReference>
<keyword evidence="2" id="KW-0175">Coiled coil</keyword>
<dbReference type="Pfam" id="PF13525">
    <property type="entry name" value="YfiO"/>
    <property type="match status" value="1"/>
</dbReference>
<dbReference type="SUPFAM" id="SSF48452">
    <property type="entry name" value="TPR-like"/>
    <property type="match status" value="1"/>
</dbReference>
<keyword evidence="2" id="KW-0132">Cell division</keyword>
<dbReference type="GO" id="GO:0070206">
    <property type="term" value="P:protein trimerization"/>
    <property type="evidence" value="ECO:0007669"/>
    <property type="project" value="InterPro"/>
</dbReference>
<evidence type="ECO:0000259" key="5">
    <source>
        <dbReference type="Pfam" id="PF13525"/>
    </source>
</evidence>
<keyword evidence="3" id="KW-0802">TPR repeat</keyword>
<dbReference type="FunCoup" id="A0A6G9IDH1">
    <property type="interactions" value="66"/>
</dbReference>
<dbReference type="EMBL" id="CP050253">
    <property type="protein sequence ID" value="QIQ21630.1"/>
    <property type="molecule type" value="Genomic_DNA"/>
</dbReference>
<feature type="repeat" description="TPR" evidence="3">
    <location>
        <begin position="189"/>
        <end position="222"/>
    </location>
</feature>
<dbReference type="InterPro" id="IPR014162">
    <property type="entry name" value="CpoB_C"/>
</dbReference>
<dbReference type="AlphaFoldDB" id="A0A6G9IDH1"/>
<dbReference type="GO" id="GO:0043093">
    <property type="term" value="P:FtsZ-dependent cytokinesis"/>
    <property type="evidence" value="ECO:0007669"/>
    <property type="project" value="UniProtKB-UniRule"/>
</dbReference>
<dbReference type="SMART" id="SM00028">
    <property type="entry name" value="TPR"/>
    <property type="match status" value="2"/>
</dbReference>
<dbReference type="InParanoid" id="A0A6G9IDH1"/>
<dbReference type="InterPro" id="IPR011990">
    <property type="entry name" value="TPR-like_helical_dom_sf"/>
</dbReference>
<evidence type="ECO:0000256" key="2">
    <source>
        <dbReference type="HAMAP-Rule" id="MF_02066"/>
    </source>
</evidence>
<feature type="chain" id="PRO_5026406179" description="Cell division coordinator CpoB" evidence="2">
    <location>
        <begin position="23"/>
        <end position="237"/>
    </location>
</feature>
<keyword evidence="1 2" id="KW-0732">Signal</keyword>
<evidence type="ECO:0000256" key="1">
    <source>
        <dbReference type="ARBA" id="ARBA00022729"/>
    </source>
</evidence>
<organism evidence="7 8">
    <name type="scientific">Zophobihabitans entericus</name>
    <dbReference type="NCBI Taxonomy" id="1635327"/>
    <lineage>
        <taxon>Bacteria</taxon>
        <taxon>Pseudomonadati</taxon>
        <taxon>Pseudomonadota</taxon>
        <taxon>Gammaproteobacteria</taxon>
        <taxon>Orbales</taxon>
        <taxon>Orbaceae</taxon>
        <taxon>Zophobihabitans</taxon>
    </lineage>
</organism>